<proteinExistence type="predicted"/>
<reference evidence="2 3" key="1">
    <citation type="submission" date="2017-11" db="EMBL/GenBank/DDBJ databases">
        <title>Genome sequencing of Prevotella intermedia KCOM 2033.</title>
        <authorList>
            <person name="Kook J.-K."/>
            <person name="Park S.-N."/>
            <person name="Lim Y.K."/>
        </authorList>
    </citation>
    <scope>NUCLEOTIDE SEQUENCE [LARGE SCALE GENOMIC DNA]</scope>
    <source>
        <strain evidence="2 3">KCOM 2033</strain>
    </source>
</reference>
<sequence>MEEDSLLAERALFCISQYFEMKLVPIGYQYVAAYLQWFRQLYWLMGVYVILMFYRTATNQ</sequence>
<dbReference type="EMBL" id="CP024696">
    <property type="protein sequence ID" value="ATV52258.1"/>
    <property type="molecule type" value="Genomic_DNA"/>
</dbReference>
<accession>A0A2D3NA09</accession>
<keyword evidence="1" id="KW-0472">Membrane</keyword>
<evidence type="ECO:0000256" key="1">
    <source>
        <dbReference type="SAM" id="Phobius"/>
    </source>
</evidence>
<gene>
    <name evidence="2" type="ORF">CTM50_03850</name>
</gene>
<evidence type="ECO:0000313" key="3">
    <source>
        <dbReference type="Proteomes" id="UP000229323"/>
    </source>
</evidence>
<protein>
    <submittedName>
        <fullName evidence="2">Uncharacterized protein</fullName>
    </submittedName>
</protein>
<organism evidence="2 3">
    <name type="scientific">Prevotella intermedia</name>
    <dbReference type="NCBI Taxonomy" id="28131"/>
    <lineage>
        <taxon>Bacteria</taxon>
        <taxon>Pseudomonadati</taxon>
        <taxon>Bacteroidota</taxon>
        <taxon>Bacteroidia</taxon>
        <taxon>Bacteroidales</taxon>
        <taxon>Prevotellaceae</taxon>
        <taxon>Prevotella</taxon>
    </lineage>
</organism>
<dbReference type="AlphaFoldDB" id="A0A2D3NA09"/>
<feature type="transmembrane region" description="Helical" evidence="1">
    <location>
        <begin position="40"/>
        <end position="57"/>
    </location>
</feature>
<evidence type="ECO:0000313" key="2">
    <source>
        <dbReference type="EMBL" id="ATV52258.1"/>
    </source>
</evidence>
<name>A0A2D3NA09_PREIN</name>
<dbReference type="Proteomes" id="UP000229323">
    <property type="component" value="Chromosome"/>
</dbReference>
<keyword evidence="1" id="KW-0812">Transmembrane</keyword>
<keyword evidence="1" id="KW-1133">Transmembrane helix</keyword>